<evidence type="ECO:0000256" key="1">
    <source>
        <dbReference type="ARBA" id="ARBA00023015"/>
    </source>
</evidence>
<evidence type="ECO:0000313" key="6">
    <source>
        <dbReference type="Proteomes" id="UP001484239"/>
    </source>
</evidence>
<comment type="caution">
    <text evidence="5">The sequence shown here is derived from an EMBL/GenBank/DDBJ whole genome shotgun (WGS) entry which is preliminary data.</text>
</comment>
<evidence type="ECO:0000313" key="5">
    <source>
        <dbReference type="EMBL" id="MEK9500799.1"/>
    </source>
</evidence>
<dbReference type="InterPro" id="IPR018060">
    <property type="entry name" value="HTH_AraC"/>
</dbReference>
<dbReference type="SUPFAM" id="SSF46689">
    <property type="entry name" value="Homeodomain-like"/>
    <property type="match status" value="2"/>
</dbReference>
<dbReference type="Proteomes" id="UP001484239">
    <property type="component" value="Unassembled WGS sequence"/>
</dbReference>
<keyword evidence="2" id="KW-0238">DNA-binding</keyword>
<dbReference type="Pfam" id="PF12833">
    <property type="entry name" value="HTH_18"/>
    <property type="match status" value="1"/>
</dbReference>
<dbReference type="EMBL" id="JBBHLI010000003">
    <property type="protein sequence ID" value="MEK9500799.1"/>
    <property type="molecule type" value="Genomic_DNA"/>
</dbReference>
<dbReference type="PROSITE" id="PS00041">
    <property type="entry name" value="HTH_ARAC_FAMILY_1"/>
    <property type="match status" value="1"/>
</dbReference>
<accession>A0ABU9E815</accession>
<dbReference type="PANTHER" id="PTHR46796">
    <property type="entry name" value="HTH-TYPE TRANSCRIPTIONAL ACTIVATOR RHAS-RELATED"/>
    <property type="match status" value="1"/>
</dbReference>
<protein>
    <submittedName>
        <fullName evidence="5">AraC family transcriptional regulator</fullName>
    </submittedName>
</protein>
<dbReference type="RefSeq" id="WP_405284239.1">
    <property type="nucleotide sequence ID" value="NZ_CP144380.1"/>
</dbReference>
<dbReference type="PROSITE" id="PS01124">
    <property type="entry name" value="HTH_ARAC_FAMILY_2"/>
    <property type="match status" value="1"/>
</dbReference>
<feature type="domain" description="HTH araC/xylS-type" evidence="4">
    <location>
        <begin position="33"/>
        <end position="130"/>
    </location>
</feature>
<dbReference type="InterPro" id="IPR018062">
    <property type="entry name" value="HTH_AraC-typ_CS"/>
</dbReference>
<keyword evidence="3" id="KW-0804">Transcription</keyword>
<keyword evidence="1" id="KW-0805">Transcription regulation</keyword>
<evidence type="ECO:0000256" key="2">
    <source>
        <dbReference type="ARBA" id="ARBA00023125"/>
    </source>
</evidence>
<sequence>MTGGGGGWWGLLEWMPTTTIWCGGAGDPDDPVEAAKRFVEEHLPEPFDVGDLSREAGLSRGHFTRLFREREGRPPWDYVLARRVARARDLLDDGARLSDAALESGFYDQSHLNRVFRRVEGTTPARYRRDRTIVQDEGGAAPED</sequence>
<gene>
    <name evidence="5" type="ORF">WI372_07410</name>
</gene>
<dbReference type="Gene3D" id="1.10.10.60">
    <property type="entry name" value="Homeodomain-like"/>
    <property type="match status" value="1"/>
</dbReference>
<name>A0ABU9E815_9BACT</name>
<dbReference type="InterPro" id="IPR009057">
    <property type="entry name" value="Homeodomain-like_sf"/>
</dbReference>
<proteinExistence type="predicted"/>
<dbReference type="SMART" id="SM00342">
    <property type="entry name" value="HTH_ARAC"/>
    <property type="match status" value="1"/>
</dbReference>
<organism evidence="5 6">
    <name type="scientific">Gaopeijia maritima</name>
    <dbReference type="NCBI Taxonomy" id="3119007"/>
    <lineage>
        <taxon>Bacteria</taxon>
        <taxon>Pseudomonadati</taxon>
        <taxon>Gemmatimonadota</taxon>
        <taxon>Longimicrobiia</taxon>
        <taxon>Gaopeijiales</taxon>
        <taxon>Gaopeijiaceae</taxon>
        <taxon>Gaopeijia</taxon>
    </lineage>
</organism>
<reference evidence="5 6" key="1">
    <citation type="submission" date="2024-02" db="EMBL/GenBank/DDBJ databases">
        <title>A novel Gemmatimonadota bacterium.</title>
        <authorList>
            <person name="Du Z.-J."/>
            <person name="Ye Y.-Q."/>
        </authorList>
    </citation>
    <scope>NUCLEOTIDE SEQUENCE [LARGE SCALE GENOMIC DNA]</scope>
    <source>
        <strain evidence="5 6">DH-20</strain>
    </source>
</reference>
<evidence type="ECO:0000256" key="3">
    <source>
        <dbReference type="ARBA" id="ARBA00023163"/>
    </source>
</evidence>
<dbReference type="InterPro" id="IPR050204">
    <property type="entry name" value="AraC_XylS_family_regulators"/>
</dbReference>
<keyword evidence="6" id="KW-1185">Reference proteome</keyword>
<evidence type="ECO:0000259" key="4">
    <source>
        <dbReference type="PROSITE" id="PS01124"/>
    </source>
</evidence>